<proteinExistence type="predicted"/>
<accession>A0A919E1D0</accession>
<feature type="compositionally biased region" description="Polar residues" evidence="1">
    <location>
        <begin position="67"/>
        <end position="77"/>
    </location>
</feature>
<name>A0A919E1D0_9ACTN</name>
<evidence type="ECO:0000313" key="2">
    <source>
        <dbReference type="EMBL" id="GHF00876.1"/>
    </source>
</evidence>
<dbReference type="Proteomes" id="UP000641386">
    <property type="component" value="Unassembled WGS sequence"/>
</dbReference>
<evidence type="ECO:0000313" key="3">
    <source>
        <dbReference type="Proteomes" id="UP000641386"/>
    </source>
</evidence>
<evidence type="ECO:0000256" key="1">
    <source>
        <dbReference type="SAM" id="MobiDB-lite"/>
    </source>
</evidence>
<gene>
    <name evidence="2" type="ORF">GCM10014715_66340</name>
</gene>
<comment type="caution">
    <text evidence="2">The sequence shown here is derived from an EMBL/GenBank/DDBJ whole genome shotgun (WGS) entry which is preliminary data.</text>
</comment>
<dbReference type="EMBL" id="BNBC01000040">
    <property type="protein sequence ID" value="GHF00876.1"/>
    <property type="molecule type" value="Genomic_DNA"/>
</dbReference>
<feature type="region of interest" description="Disordered" evidence="1">
    <location>
        <begin position="58"/>
        <end position="77"/>
    </location>
</feature>
<protein>
    <submittedName>
        <fullName evidence="2">Uncharacterized protein</fullName>
    </submittedName>
</protein>
<reference evidence="2" key="2">
    <citation type="submission" date="2020-09" db="EMBL/GenBank/DDBJ databases">
        <authorList>
            <person name="Sun Q."/>
            <person name="Ohkuma M."/>
        </authorList>
    </citation>
    <scope>NUCLEOTIDE SEQUENCE</scope>
    <source>
        <strain evidence="2">JCM 3302</strain>
    </source>
</reference>
<sequence>MAGAARRLRLGPVGHHQRTRATAEKTASDLTTSHVGRHLIQPDADGHYRIGGLWPWEEWPTEENDTDGSPATTASSDVPWQNLADALNALVDAGQFPHFHDLYGARNDWQHQPCANAGAHGDTPWVVFDLATRQFTVSSRERALSGDHFRQPRPPRG</sequence>
<reference evidence="2" key="1">
    <citation type="journal article" date="2014" name="Int. J. Syst. Evol. Microbiol.">
        <title>Complete genome sequence of Corynebacterium casei LMG S-19264T (=DSM 44701T), isolated from a smear-ripened cheese.</title>
        <authorList>
            <consortium name="US DOE Joint Genome Institute (JGI-PGF)"/>
            <person name="Walter F."/>
            <person name="Albersmeier A."/>
            <person name="Kalinowski J."/>
            <person name="Ruckert C."/>
        </authorList>
    </citation>
    <scope>NUCLEOTIDE SEQUENCE</scope>
    <source>
        <strain evidence="2">JCM 3302</strain>
    </source>
</reference>
<keyword evidence="3" id="KW-1185">Reference proteome</keyword>
<feature type="region of interest" description="Disordered" evidence="1">
    <location>
        <begin position="1"/>
        <end position="33"/>
    </location>
</feature>
<dbReference type="AlphaFoldDB" id="A0A919E1D0"/>
<organism evidence="2 3">
    <name type="scientific">Streptomyces spiralis</name>
    <dbReference type="NCBI Taxonomy" id="66376"/>
    <lineage>
        <taxon>Bacteria</taxon>
        <taxon>Bacillati</taxon>
        <taxon>Actinomycetota</taxon>
        <taxon>Actinomycetes</taxon>
        <taxon>Kitasatosporales</taxon>
        <taxon>Streptomycetaceae</taxon>
        <taxon>Streptomyces</taxon>
    </lineage>
</organism>